<dbReference type="GO" id="GO:0004888">
    <property type="term" value="F:transmembrane signaling receptor activity"/>
    <property type="evidence" value="ECO:0007669"/>
    <property type="project" value="InterPro"/>
</dbReference>
<dbReference type="PANTHER" id="PTHR32089">
    <property type="entry name" value="METHYL-ACCEPTING CHEMOTAXIS PROTEIN MCPB"/>
    <property type="match status" value="1"/>
</dbReference>
<dbReference type="SMART" id="SM00283">
    <property type="entry name" value="MA"/>
    <property type="match status" value="1"/>
</dbReference>
<dbReference type="Gene3D" id="6.10.340.10">
    <property type="match status" value="1"/>
</dbReference>
<dbReference type="FunFam" id="1.10.287.950:FF:000001">
    <property type="entry name" value="Methyl-accepting chemotaxis sensory transducer"/>
    <property type="match status" value="1"/>
</dbReference>
<dbReference type="GO" id="GO:0006935">
    <property type="term" value="P:chemotaxis"/>
    <property type="evidence" value="ECO:0007669"/>
    <property type="project" value="InterPro"/>
</dbReference>
<dbReference type="EMBL" id="DRTD01000548">
    <property type="protein sequence ID" value="HHE55591.1"/>
    <property type="molecule type" value="Genomic_DNA"/>
</dbReference>
<comment type="similarity">
    <text evidence="3">Belongs to the methyl-accepting chemotaxis (MCP) protein family.</text>
</comment>
<dbReference type="InterPro" id="IPR004090">
    <property type="entry name" value="Chemotax_Me-accpt_rcpt"/>
</dbReference>
<dbReference type="PROSITE" id="PS50111">
    <property type="entry name" value="CHEMOTAXIS_TRANSDUC_2"/>
    <property type="match status" value="1"/>
</dbReference>
<dbReference type="SUPFAM" id="SSF58104">
    <property type="entry name" value="Methyl-accepting chemotaxis protein (MCP) signaling domain"/>
    <property type="match status" value="1"/>
</dbReference>
<dbReference type="Pfam" id="PF00672">
    <property type="entry name" value="HAMP"/>
    <property type="match status" value="1"/>
</dbReference>
<dbReference type="InterPro" id="IPR004089">
    <property type="entry name" value="MCPsignal_dom"/>
</dbReference>
<organism evidence="9">
    <name type="scientific">Caldithrix abyssi</name>
    <dbReference type="NCBI Taxonomy" id="187145"/>
    <lineage>
        <taxon>Bacteria</taxon>
        <taxon>Pseudomonadati</taxon>
        <taxon>Calditrichota</taxon>
        <taxon>Calditrichia</taxon>
        <taxon>Calditrichales</taxon>
        <taxon>Calditrichaceae</taxon>
        <taxon>Caldithrix</taxon>
    </lineage>
</organism>
<dbReference type="AlphaFoldDB" id="A0A7V5H4B0"/>
<evidence type="ECO:0000256" key="2">
    <source>
        <dbReference type="ARBA" id="ARBA00023224"/>
    </source>
</evidence>
<dbReference type="Gene3D" id="1.10.287.950">
    <property type="entry name" value="Methyl-accepting chemotaxis protein"/>
    <property type="match status" value="1"/>
</dbReference>
<feature type="transmembrane region" description="Helical" evidence="6">
    <location>
        <begin position="12"/>
        <end position="36"/>
    </location>
</feature>
<evidence type="ECO:0000256" key="6">
    <source>
        <dbReference type="SAM" id="Phobius"/>
    </source>
</evidence>
<name>A0A7V5H4B0_CALAY</name>
<evidence type="ECO:0000313" key="9">
    <source>
        <dbReference type="EMBL" id="HHE55591.1"/>
    </source>
</evidence>
<feature type="coiled-coil region" evidence="5">
    <location>
        <begin position="347"/>
        <end position="374"/>
    </location>
</feature>
<evidence type="ECO:0000259" key="7">
    <source>
        <dbReference type="PROSITE" id="PS50111"/>
    </source>
</evidence>
<accession>A0A7V5H4B0</accession>
<feature type="domain" description="HAMP" evidence="8">
    <location>
        <begin position="313"/>
        <end position="366"/>
    </location>
</feature>
<feature type="transmembrane region" description="Helical" evidence="6">
    <location>
        <begin position="292"/>
        <end position="312"/>
    </location>
</feature>
<evidence type="ECO:0000256" key="5">
    <source>
        <dbReference type="SAM" id="Coils"/>
    </source>
</evidence>
<protein>
    <submittedName>
        <fullName evidence="9">Methyl-accepting chemotaxis protein</fullName>
    </submittedName>
</protein>
<evidence type="ECO:0000256" key="3">
    <source>
        <dbReference type="ARBA" id="ARBA00029447"/>
    </source>
</evidence>
<dbReference type="GO" id="GO:0007165">
    <property type="term" value="P:signal transduction"/>
    <property type="evidence" value="ECO:0007669"/>
    <property type="project" value="UniProtKB-KW"/>
</dbReference>
<comment type="subcellular location">
    <subcellularLocation>
        <location evidence="1">Membrane</location>
    </subcellularLocation>
</comment>
<dbReference type="CDD" id="cd06225">
    <property type="entry name" value="HAMP"/>
    <property type="match status" value="1"/>
</dbReference>
<dbReference type="Pfam" id="PF00015">
    <property type="entry name" value="MCPsignal"/>
    <property type="match status" value="1"/>
</dbReference>
<dbReference type="Proteomes" id="UP000886111">
    <property type="component" value="Unassembled WGS sequence"/>
</dbReference>
<keyword evidence="6" id="KW-0812">Transmembrane</keyword>
<dbReference type="CDD" id="cd11386">
    <property type="entry name" value="MCP_signal"/>
    <property type="match status" value="1"/>
</dbReference>
<dbReference type="PROSITE" id="PS50885">
    <property type="entry name" value="HAMP"/>
    <property type="match status" value="1"/>
</dbReference>
<proteinExistence type="inferred from homology"/>
<dbReference type="SMART" id="SM00304">
    <property type="entry name" value="HAMP"/>
    <property type="match status" value="1"/>
</dbReference>
<sequence length="644" mass="71462">MNNSFLRSFKGQLLLGMGATILFSIMIMSFVFYNLFSSILEKNSSRELKTVTDLKQSELNIFIQDIHNDLRSLTQIDEVQRLLKAPSNKQYALSLNKNSLLKVIQEHLHIYVIEAKTGRILFQSFANGLQGKSVFVSELSNSKLGKLVKTAVTKNQPVISGFQNFEPEGNNLPAIAIPAPEGAVIVGFLTDSNQKLKHLLFNNNNTIKLFLFDRNKQIAGDHELISANIISDILNSNDPAQTINFTANNGQQMKATYNPIQFDNLEMTSPWYLLGAIPNENFVAPLNSLRNYLFLLCLIIVLISGLVIYLYGSRISNPLVKISQQLEQVSHGNLNVDIPLIKQQNEMGLLTQNLKKTTERLKQQMNEIIEHTNSLATSSNEVSATVAQITASSTETASAITQTASSAEEVEQLAKNFNEKTKESLIIGEKTVEATNQGTESFNTIERSIQDVQTQMEQIANRVLELSKYSQDIGEITEAVKEIAEQSNILAINASIEATKAGESGKGFAVVANEVRNLAEQSKKSTQQIQKILNTIQDAVGKTVIQVEQGNKTIQSSAGAVDQAQSSMNKMVEYIEKLIHILNEIADFSKEQLTGTAQIKEAMENIKEATNQNVDGMRQLEEVIENLKETSENLKQLVSTYQLN</sequence>
<gene>
    <name evidence="9" type="ORF">ENL21_07395</name>
</gene>
<dbReference type="InterPro" id="IPR003660">
    <property type="entry name" value="HAMP_dom"/>
</dbReference>
<keyword evidence="6" id="KW-0472">Membrane</keyword>
<evidence type="ECO:0000259" key="8">
    <source>
        <dbReference type="PROSITE" id="PS50885"/>
    </source>
</evidence>
<keyword evidence="5" id="KW-0175">Coiled coil</keyword>
<reference evidence="9" key="1">
    <citation type="journal article" date="2020" name="mSystems">
        <title>Genome- and Community-Level Interaction Insights into Carbon Utilization and Element Cycling Functions of Hydrothermarchaeota in Hydrothermal Sediment.</title>
        <authorList>
            <person name="Zhou Z."/>
            <person name="Liu Y."/>
            <person name="Xu W."/>
            <person name="Pan J."/>
            <person name="Luo Z.H."/>
            <person name="Li M."/>
        </authorList>
    </citation>
    <scope>NUCLEOTIDE SEQUENCE [LARGE SCALE GENOMIC DNA]</scope>
    <source>
        <strain evidence="9">HyVt-76</strain>
    </source>
</reference>
<keyword evidence="6" id="KW-1133">Transmembrane helix</keyword>
<keyword evidence="2 4" id="KW-0807">Transducer</keyword>
<evidence type="ECO:0000256" key="1">
    <source>
        <dbReference type="ARBA" id="ARBA00004370"/>
    </source>
</evidence>
<dbReference type="GO" id="GO:0016020">
    <property type="term" value="C:membrane"/>
    <property type="evidence" value="ECO:0007669"/>
    <property type="project" value="UniProtKB-SubCell"/>
</dbReference>
<evidence type="ECO:0000256" key="4">
    <source>
        <dbReference type="PROSITE-ProRule" id="PRU00284"/>
    </source>
</evidence>
<comment type="caution">
    <text evidence="9">The sequence shown here is derived from an EMBL/GenBank/DDBJ whole genome shotgun (WGS) entry which is preliminary data.</text>
</comment>
<feature type="domain" description="Methyl-accepting transducer" evidence="7">
    <location>
        <begin position="371"/>
        <end position="607"/>
    </location>
</feature>
<dbReference type="PRINTS" id="PR00260">
    <property type="entry name" value="CHEMTRNSDUCR"/>
</dbReference>
<dbReference type="PANTHER" id="PTHR32089:SF112">
    <property type="entry name" value="LYSOZYME-LIKE PROTEIN-RELATED"/>
    <property type="match status" value="1"/>
</dbReference>
<feature type="coiled-coil region" evidence="5">
    <location>
        <begin position="599"/>
        <end position="644"/>
    </location>
</feature>